<dbReference type="RefSeq" id="XP_027120285.1">
    <property type="nucleotide sequence ID" value="XM_027264484.2"/>
</dbReference>
<dbReference type="InterPro" id="IPR017451">
    <property type="entry name" value="F-box-assoc_interact_dom"/>
</dbReference>
<protein>
    <submittedName>
        <fullName evidence="4">F-box/kelch-repeat protein At3g23880-like</fullName>
    </submittedName>
</protein>
<proteinExistence type="predicted"/>
<dbReference type="CDD" id="cd22157">
    <property type="entry name" value="F-box_AtFBW1-like"/>
    <property type="match status" value="1"/>
</dbReference>
<feature type="domain" description="F-box associated beta-propeller type 1" evidence="2">
    <location>
        <begin position="104"/>
        <end position="309"/>
    </location>
</feature>
<dbReference type="Pfam" id="PF00646">
    <property type="entry name" value="F-box"/>
    <property type="match status" value="1"/>
</dbReference>
<dbReference type="InterPro" id="IPR036047">
    <property type="entry name" value="F-box-like_dom_sf"/>
</dbReference>
<dbReference type="Gene3D" id="1.20.1280.50">
    <property type="match status" value="1"/>
</dbReference>
<accession>A0A6P6WY67</accession>
<dbReference type="OrthoDB" id="591557at2759"/>
<evidence type="ECO:0000313" key="3">
    <source>
        <dbReference type="Proteomes" id="UP001652660"/>
    </source>
</evidence>
<dbReference type="Proteomes" id="UP001652660">
    <property type="component" value="Chromosome 3e"/>
</dbReference>
<organism evidence="3 4">
    <name type="scientific">Coffea arabica</name>
    <name type="common">Arabian coffee</name>
    <dbReference type="NCBI Taxonomy" id="13443"/>
    <lineage>
        <taxon>Eukaryota</taxon>
        <taxon>Viridiplantae</taxon>
        <taxon>Streptophyta</taxon>
        <taxon>Embryophyta</taxon>
        <taxon>Tracheophyta</taxon>
        <taxon>Spermatophyta</taxon>
        <taxon>Magnoliopsida</taxon>
        <taxon>eudicotyledons</taxon>
        <taxon>Gunneridae</taxon>
        <taxon>Pentapetalae</taxon>
        <taxon>asterids</taxon>
        <taxon>lamiids</taxon>
        <taxon>Gentianales</taxon>
        <taxon>Rubiaceae</taxon>
        <taxon>Ixoroideae</taxon>
        <taxon>Gardenieae complex</taxon>
        <taxon>Bertiereae - Coffeeae clade</taxon>
        <taxon>Coffeeae</taxon>
        <taxon>Coffea</taxon>
    </lineage>
</organism>
<dbReference type="NCBIfam" id="TIGR01640">
    <property type="entry name" value="F_box_assoc_1"/>
    <property type="match status" value="1"/>
</dbReference>
<evidence type="ECO:0000259" key="2">
    <source>
        <dbReference type="Pfam" id="PF07734"/>
    </source>
</evidence>
<dbReference type="PANTHER" id="PTHR31672">
    <property type="entry name" value="BNACNNG10540D PROTEIN"/>
    <property type="match status" value="1"/>
</dbReference>
<name>A0A6P6WY67_COFAR</name>
<dbReference type="InterPro" id="IPR001810">
    <property type="entry name" value="F-box_dom"/>
</dbReference>
<dbReference type="AlphaFoldDB" id="A0A6P6WY67"/>
<reference evidence="4" key="2">
    <citation type="submission" date="2025-08" db="UniProtKB">
        <authorList>
            <consortium name="RefSeq"/>
        </authorList>
    </citation>
    <scope>IDENTIFICATION</scope>
    <source>
        <tissue evidence="4">Leaves</tissue>
    </source>
</reference>
<keyword evidence="3" id="KW-1185">Reference proteome</keyword>
<dbReference type="SUPFAM" id="SSF81383">
    <property type="entry name" value="F-box domain"/>
    <property type="match status" value="1"/>
</dbReference>
<dbReference type="PANTHER" id="PTHR31672:SF13">
    <property type="entry name" value="F-BOX PROTEIN CPR30-LIKE"/>
    <property type="match status" value="1"/>
</dbReference>
<dbReference type="InterPro" id="IPR006527">
    <property type="entry name" value="F-box-assoc_dom_typ1"/>
</dbReference>
<evidence type="ECO:0000313" key="4">
    <source>
        <dbReference type="RefSeq" id="XP_027120285.1"/>
    </source>
</evidence>
<dbReference type="Pfam" id="PF07734">
    <property type="entry name" value="FBA_1"/>
    <property type="match status" value="1"/>
</dbReference>
<feature type="domain" description="F-box" evidence="1">
    <location>
        <begin position="13"/>
        <end position="51"/>
    </location>
</feature>
<reference evidence="3" key="1">
    <citation type="journal article" date="2025" name="Foods">
        <title>Unveiling the Microbial Signatures of Arabica Coffee Cherries: Insights into Ripeness Specific Diversity, Functional Traits, and Implications for Quality and Safety.</title>
        <authorList>
            <consortium name="RefSeq"/>
            <person name="Tenea G.N."/>
            <person name="Cifuentes V."/>
            <person name="Reyes P."/>
            <person name="Cevallos-Vallejos M."/>
        </authorList>
    </citation>
    <scope>NUCLEOTIDE SEQUENCE [LARGE SCALE GENOMIC DNA]</scope>
</reference>
<dbReference type="InterPro" id="IPR050796">
    <property type="entry name" value="SCF_F-box_component"/>
</dbReference>
<evidence type="ECO:0000259" key="1">
    <source>
        <dbReference type="Pfam" id="PF00646"/>
    </source>
</evidence>
<sequence>MEQPPAPRELPPHLPDELVILEILPRVPVKSLLRFRCVSKSWLSLISTPHFIRVHLEKSSQNKDYSRLSLIAHTSAPRFAFKNCSVQSLLQEPVTHAANIDYPVEKAPSSISIVGSCNGLVCIVVDCEQIYIWNPSTRKSNKLKDSGFIRKQHCYTIYGFGYDEINDDYNVVAILRALNHVKIETKVYSLKSDKWRRIEDIPGCFPFYSWGKYVDRKLHWPGYSGKQDRAVVSFDLAQAKYGELKLPTNGEGASFPVLGVLGRCLSVTYEHQRSNTVDLWVMKEYGVMESWTKILTFPSFGIRGPVPLCISRNDEVSIQFGSTFRLYSLQDDSMGNPKTINMDGCRDATIYVESLVSASAAEKDERRYG</sequence>
<dbReference type="GeneID" id="113737223"/>
<gene>
    <name evidence="4" type="primary">LOC113737223</name>
</gene>